<sequence>MVISAVSDVDEATMAIRPNHDSNSMSWLVWHMSRVTDRFIHFRLADKPQLWSVDSWHAKFNMPDEPNDMGMGWTNDQAAAWQSPSKEVLMEYFDMSNAAAAAYISSLSDSDLAREIQWNQPTETMVVDDALGILVWDNIVHGGQVAYLRGYHQGMGWHR</sequence>
<dbReference type="AlphaFoldDB" id="A0A381YD41"/>
<reference evidence="2" key="1">
    <citation type="submission" date="2018-05" db="EMBL/GenBank/DDBJ databases">
        <authorList>
            <person name="Lanie J.A."/>
            <person name="Ng W.-L."/>
            <person name="Kazmierczak K.M."/>
            <person name="Andrzejewski T.M."/>
            <person name="Davidsen T.M."/>
            <person name="Wayne K.J."/>
            <person name="Tettelin H."/>
            <person name="Glass J.I."/>
            <person name="Rusch D."/>
            <person name="Podicherti R."/>
            <person name="Tsui H.-C.T."/>
            <person name="Winkler M.E."/>
        </authorList>
    </citation>
    <scope>NUCLEOTIDE SEQUENCE</scope>
</reference>
<dbReference type="EMBL" id="UINC01017861">
    <property type="protein sequence ID" value="SVA74512.1"/>
    <property type="molecule type" value="Genomic_DNA"/>
</dbReference>
<dbReference type="Pfam" id="PF12867">
    <property type="entry name" value="DinB_2"/>
    <property type="match status" value="1"/>
</dbReference>
<dbReference type="InterPro" id="IPR024775">
    <property type="entry name" value="DinB-like"/>
</dbReference>
<dbReference type="SUPFAM" id="SSF109854">
    <property type="entry name" value="DinB/YfiT-like putative metalloenzymes"/>
    <property type="match status" value="1"/>
</dbReference>
<proteinExistence type="predicted"/>
<accession>A0A381YD41</accession>
<evidence type="ECO:0000259" key="1">
    <source>
        <dbReference type="Pfam" id="PF12867"/>
    </source>
</evidence>
<gene>
    <name evidence="2" type="ORF">METZ01_LOCUS127366</name>
</gene>
<protein>
    <recommendedName>
        <fullName evidence="1">DinB-like domain-containing protein</fullName>
    </recommendedName>
</protein>
<evidence type="ECO:0000313" key="2">
    <source>
        <dbReference type="EMBL" id="SVA74512.1"/>
    </source>
</evidence>
<dbReference type="InterPro" id="IPR034660">
    <property type="entry name" value="DinB/YfiT-like"/>
</dbReference>
<organism evidence="2">
    <name type="scientific">marine metagenome</name>
    <dbReference type="NCBI Taxonomy" id="408172"/>
    <lineage>
        <taxon>unclassified sequences</taxon>
        <taxon>metagenomes</taxon>
        <taxon>ecological metagenomes</taxon>
    </lineage>
</organism>
<dbReference type="Gene3D" id="1.20.120.450">
    <property type="entry name" value="dinb family like domain"/>
    <property type="match status" value="1"/>
</dbReference>
<feature type="domain" description="DinB-like" evidence="1">
    <location>
        <begin position="4"/>
        <end position="145"/>
    </location>
</feature>
<name>A0A381YD41_9ZZZZ</name>